<dbReference type="Proteomes" id="UP000220158">
    <property type="component" value="Chromosome 8"/>
</dbReference>
<evidence type="ECO:0000256" key="7">
    <source>
        <dbReference type="ARBA" id="ARBA00023136"/>
    </source>
</evidence>
<dbReference type="InterPro" id="IPR016574">
    <property type="entry name" value="Nicalin"/>
</dbReference>
<keyword evidence="7 9" id="KW-0472">Membrane</keyword>
<evidence type="ECO:0000256" key="9">
    <source>
        <dbReference type="SAM" id="Phobius"/>
    </source>
</evidence>
<dbReference type="AlphaFoldDB" id="A0A1J1H453"/>
<keyword evidence="8" id="KW-0325">Glycoprotein</keyword>
<proteinExistence type="inferred from homology"/>
<dbReference type="PANTHER" id="PTHR31826">
    <property type="entry name" value="NICALIN"/>
    <property type="match status" value="1"/>
</dbReference>
<dbReference type="VEuPathDB" id="PlasmoDB:PRELSG_0811200"/>
<organism evidence="10 11">
    <name type="scientific">Plasmodium relictum</name>
    <dbReference type="NCBI Taxonomy" id="85471"/>
    <lineage>
        <taxon>Eukaryota</taxon>
        <taxon>Sar</taxon>
        <taxon>Alveolata</taxon>
        <taxon>Apicomplexa</taxon>
        <taxon>Aconoidasida</taxon>
        <taxon>Haemosporida</taxon>
        <taxon>Plasmodiidae</taxon>
        <taxon>Plasmodium</taxon>
        <taxon>Plasmodium (Haemamoeba)</taxon>
    </lineage>
</organism>
<feature type="transmembrane region" description="Helical" evidence="9">
    <location>
        <begin position="565"/>
        <end position="589"/>
    </location>
</feature>
<keyword evidence="11" id="KW-1185">Reference proteome</keyword>
<evidence type="ECO:0000256" key="3">
    <source>
        <dbReference type="ARBA" id="ARBA00022692"/>
    </source>
</evidence>
<evidence type="ECO:0000256" key="5">
    <source>
        <dbReference type="ARBA" id="ARBA00022824"/>
    </source>
</evidence>
<keyword evidence="6 9" id="KW-1133">Transmembrane helix</keyword>
<sequence length="593" mass="71548">MKICKEIKFLLEIFVFFCFFFKYEFTRGSYKTKGYPLIHMIYNNASIGSSSYSLKNNIINLLFLYENIKFRENSLTIDNLADMKDETKIERLVREKVQYINKYVNKRQLIKFSGIIYLYEIINGNNFYFLMHFIMANNNNGLVIILPNNPYIDINEFLRINKISKDDHITEEKLEKRIIFIQKLLLNLKLNQSIYFIEDDSEIKKIYENYKSKFGYFDLTRNASVQFSKSQHIYKLNSKSLFFFLSKDNIHIDSIFNKQENSETFILTKKKTIIICIDYNIFNIISDFSLKSTSINSSIIVINQLIKLFSDVYNNEEVNYNLLFFFTNYYYGIEYFVDNVNSVFKDSIEFVLCLENLNESDFYIYETNKSQPPHILRFYDILKETIKINLKKELKIETQKIKIHNKHLPKIHEYFVLKNLTSFSLSSENRTATFLNRTPIIEQKLKKENIKNHIKNIFESIYIYIKDYKEKLDEENIKNKFSHYANLINFDDIIDLNENLNKYNKFFIYKDDIGKLFDYFKSVMNQYINDSNFMIKDYKIPHDKKQKYFYQRYVNITFSMAISYIFHYMHFLFVLLFLFILYIFVNFYLGPLC</sequence>
<keyword evidence="5" id="KW-0256">Endoplasmic reticulum</keyword>
<reference evidence="10 11" key="1">
    <citation type="submission" date="2015-04" db="EMBL/GenBank/DDBJ databases">
        <authorList>
            <consortium name="Pathogen Informatics"/>
        </authorList>
    </citation>
    <scope>NUCLEOTIDE SEQUENCE [LARGE SCALE GENOMIC DNA]</scope>
    <source>
        <strain evidence="10 11">SGS1</strain>
    </source>
</reference>
<dbReference type="GO" id="GO:0009966">
    <property type="term" value="P:regulation of signal transduction"/>
    <property type="evidence" value="ECO:0007669"/>
    <property type="project" value="InterPro"/>
</dbReference>
<keyword evidence="4" id="KW-0732">Signal</keyword>
<evidence type="ECO:0000256" key="1">
    <source>
        <dbReference type="ARBA" id="ARBA00004389"/>
    </source>
</evidence>
<gene>
    <name evidence="10" type="ORF">PRELSG_0811200</name>
</gene>
<keyword evidence="3 9" id="KW-0812">Transmembrane</keyword>
<protein>
    <submittedName>
        <fullName evidence="10">Uncharacterized protein</fullName>
    </submittedName>
</protein>
<comment type="similarity">
    <text evidence="2">Belongs to the nicastrin family.</text>
</comment>
<evidence type="ECO:0000256" key="4">
    <source>
        <dbReference type="ARBA" id="ARBA00022729"/>
    </source>
</evidence>
<evidence type="ECO:0000256" key="6">
    <source>
        <dbReference type="ARBA" id="ARBA00022989"/>
    </source>
</evidence>
<name>A0A1J1H453_PLARL</name>
<evidence type="ECO:0000313" key="10">
    <source>
        <dbReference type="EMBL" id="CRG99686.1"/>
    </source>
</evidence>
<dbReference type="RefSeq" id="XP_028532691.1">
    <property type="nucleotide sequence ID" value="XM_028676175.1"/>
</dbReference>
<evidence type="ECO:0000256" key="2">
    <source>
        <dbReference type="ARBA" id="ARBA00007717"/>
    </source>
</evidence>
<evidence type="ECO:0000256" key="8">
    <source>
        <dbReference type="ARBA" id="ARBA00023180"/>
    </source>
</evidence>
<evidence type="ECO:0000313" key="11">
    <source>
        <dbReference type="Proteomes" id="UP000220158"/>
    </source>
</evidence>
<dbReference type="EMBL" id="LN835303">
    <property type="protein sequence ID" value="CRG99686.1"/>
    <property type="molecule type" value="Genomic_DNA"/>
</dbReference>
<dbReference type="GO" id="GO:0005789">
    <property type="term" value="C:endoplasmic reticulum membrane"/>
    <property type="evidence" value="ECO:0007669"/>
    <property type="project" value="UniProtKB-SubCell"/>
</dbReference>
<dbReference type="GeneID" id="39735788"/>
<comment type="subcellular location">
    <subcellularLocation>
        <location evidence="1">Endoplasmic reticulum membrane</location>
        <topology evidence="1">Single-pass membrane protein</topology>
    </subcellularLocation>
</comment>
<dbReference type="OrthoDB" id="5913609at2759"/>
<dbReference type="KEGG" id="prel:PRELSG_0811200"/>
<accession>A0A1J1H453</accession>